<dbReference type="RefSeq" id="XP_066804307.1">
    <property type="nucleotide sequence ID" value="XM_066945618.1"/>
</dbReference>
<feature type="compositionally biased region" description="Low complexity" evidence="3">
    <location>
        <begin position="205"/>
        <end position="221"/>
    </location>
</feature>
<feature type="compositionally biased region" description="Polar residues" evidence="3">
    <location>
        <begin position="55"/>
        <end position="75"/>
    </location>
</feature>
<feature type="compositionally biased region" description="Low complexity" evidence="3">
    <location>
        <begin position="251"/>
        <end position="270"/>
    </location>
</feature>
<comment type="subcellular location">
    <subcellularLocation>
        <location evidence="1">Cytoplasm</location>
    </subcellularLocation>
</comment>
<dbReference type="InterPro" id="IPR035899">
    <property type="entry name" value="DBL_dom_sf"/>
</dbReference>
<proteinExistence type="predicted"/>
<feature type="compositionally biased region" description="Polar residues" evidence="3">
    <location>
        <begin position="434"/>
        <end position="454"/>
    </location>
</feature>
<dbReference type="PROSITE" id="PS50010">
    <property type="entry name" value="DH_2"/>
    <property type="match status" value="1"/>
</dbReference>
<feature type="compositionally biased region" description="Acidic residues" evidence="3">
    <location>
        <begin position="956"/>
        <end position="970"/>
    </location>
</feature>
<feature type="region of interest" description="Disordered" evidence="3">
    <location>
        <begin position="434"/>
        <end position="472"/>
    </location>
</feature>
<gene>
    <name evidence="5" type="ORF">IAR55_002505</name>
</gene>
<feature type="compositionally biased region" description="Low complexity" evidence="3">
    <location>
        <begin position="293"/>
        <end position="305"/>
    </location>
</feature>
<dbReference type="GO" id="GO:0005737">
    <property type="term" value="C:cytoplasm"/>
    <property type="evidence" value="ECO:0007669"/>
    <property type="project" value="UniProtKB-SubCell"/>
</dbReference>
<feature type="compositionally biased region" description="Low complexity" evidence="3">
    <location>
        <begin position="998"/>
        <end position="1010"/>
    </location>
</feature>
<feature type="compositionally biased region" description="Polar residues" evidence="3">
    <location>
        <begin position="222"/>
        <end position="231"/>
    </location>
</feature>
<feature type="compositionally biased region" description="Acidic residues" evidence="3">
    <location>
        <begin position="186"/>
        <end position="201"/>
    </location>
</feature>
<dbReference type="SUPFAM" id="SSF48065">
    <property type="entry name" value="DBL homology domain (DH-domain)"/>
    <property type="match status" value="1"/>
</dbReference>
<feature type="region of interest" description="Disordered" evidence="3">
    <location>
        <begin position="1207"/>
        <end position="1244"/>
    </location>
</feature>
<feature type="region of interest" description="Disordered" evidence="3">
    <location>
        <begin position="839"/>
        <end position="867"/>
    </location>
</feature>
<feature type="region of interest" description="Disordered" evidence="3">
    <location>
        <begin position="168"/>
        <end position="327"/>
    </location>
</feature>
<feature type="compositionally biased region" description="Low complexity" evidence="3">
    <location>
        <begin position="15"/>
        <end position="34"/>
    </location>
</feature>
<dbReference type="InterPro" id="IPR000219">
    <property type="entry name" value="DH_dom"/>
</dbReference>
<evidence type="ECO:0000259" key="4">
    <source>
        <dbReference type="PROSITE" id="PS50010"/>
    </source>
</evidence>
<feature type="region of interest" description="Disordered" evidence="3">
    <location>
        <begin position="1"/>
        <end position="153"/>
    </location>
</feature>
<protein>
    <recommendedName>
        <fullName evidence="4">DH domain-containing protein</fullName>
    </recommendedName>
</protein>
<dbReference type="KEGG" id="kne:92179763"/>
<dbReference type="Proteomes" id="UP001388673">
    <property type="component" value="Unassembled WGS sequence"/>
</dbReference>
<dbReference type="GeneID" id="92179763"/>
<evidence type="ECO:0000256" key="2">
    <source>
        <dbReference type="ARBA" id="ARBA00022490"/>
    </source>
</evidence>
<dbReference type="PANTHER" id="PTHR46006">
    <property type="entry name" value="RHO GUANINE NUCLEOTIDE EXCHANGE FACTOR AT 64C, ISOFORM A"/>
    <property type="match status" value="1"/>
</dbReference>
<evidence type="ECO:0000313" key="6">
    <source>
        <dbReference type="Proteomes" id="UP001388673"/>
    </source>
</evidence>
<evidence type="ECO:0000256" key="3">
    <source>
        <dbReference type="SAM" id="MobiDB-lite"/>
    </source>
</evidence>
<feature type="region of interest" description="Disordered" evidence="3">
    <location>
        <begin position="992"/>
        <end position="1146"/>
    </location>
</feature>
<sequence length="1244" mass="132965">MKSLFSRLKSGPDKQSPGQSSSSSSSARPQSSQSHHNDKENVHSQSGIPAKKRSTSTFGFNKSSRNPHGSQSLRSPTPILTRRSGASSPPSNTIIPIGSGSRRPHSVNGPLPTLTVHDGEDAGAGPIAGSWEEEITKTRAVSASEGGVGLGLGIAGTGAAYGAGDRKKVTFRSPAPTPAVSVVLDDAADVGDLGEEYEEGNPEGRASSRASSRPATSTSPTKQYPSSSTSALRPLTLVPPSAFSRPSSAQSMISSRPRPSSRQSSPFLPSFTPRPPQIRKSSLPPLSQPFYTSAQSSAHPQSASPTKSSIMCPTPSEASGAASNGRSYLASPNSWTEMAGEELVANLGPKERTRQEVLWEIVSSEERYVQDLIRLNETFCRQLLPPSAISPHLELFDITSTLTRAYTRSPSSASPALLGESLVNLPIAAKFASTGRQASTDIRHPSNSSVSTAPPMTPNEEQIIKGTGLPSSTTARMNAYNILTNGRPSEPDHKSSFSFLQKGRTHNSLPPPPRAESGSRQSSSSGYRTRMSFHPGSLGNKLHKQHDGSRNSSGASIRVRDVQLPEDLEKVLTVLSGGIVEGHSKLAAALRRRYDDQFPLVRSLADVFTAHSNILREYADYVLHLEKALSQVDEALAIFADPAHPHSAKPAKRLSRRMEESELGRLGRVLLSLEELAAERGESGLIISLSKPFQRLLKYPLLFQNLLFNTDPSLKEYEATLTMVDEVEMIVRQIEDEKSSSEERENTRDVWARIDGLEMDKILMAPKPDRLLLSEMELPMPDNVELKVRKDASVSRKKSLRRFSDMIKGHGGHSDLWVVRFSDVSILCERIGTTQLPVSTIQKSNRSNSSSDMGTKAKQGSAKRSSAVRARNLYRFVKVHDWHTESKKGSSLEATEPPRAHWRSGQTTPHSPLRTKSVLPSIPGTPHAPLTRMPVKNMDGPRSFRASSATSRLGDNDTDSQDSDDSDDMSEMSFVFRGSDEVEPIDKKVAPLSLNTPSVSGSRSVSAVSGGRLGVGDGTTAPTLQRRSSGGHVSGSAANAKFAHRLRSSALDQHPLKKGTGLSTKTRRSLPPAMTTARPLQTPSIKANRPAWNSGLSTTSTMRTSTPASSIRGARSPPLPPAPPALTKSGGSREPQTVKKSPSTDSAVAGMWKAYGQGEGIGFSPSSSSAAIASRKTATSAKAATLVTTKNASTTVAPASTSTARNGIGGAVKAGMRSSRSTSGVPRGADVSSLNRRRELGGKI</sequence>
<dbReference type="Gene3D" id="1.20.900.10">
    <property type="entry name" value="Dbl homology (DH) domain"/>
    <property type="match status" value="2"/>
</dbReference>
<dbReference type="InterPro" id="IPR051480">
    <property type="entry name" value="Endocytic_GEF_Adapter"/>
</dbReference>
<feature type="region of interest" description="Disordered" evidence="3">
    <location>
        <begin position="502"/>
        <end position="558"/>
    </location>
</feature>
<evidence type="ECO:0000313" key="5">
    <source>
        <dbReference type="EMBL" id="KAK8861682.1"/>
    </source>
</evidence>
<name>A0AAW0Z1P2_9TREE</name>
<dbReference type="AlphaFoldDB" id="A0AAW0Z1P2"/>
<evidence type="ECO:0000256" key="1">
    <source>
        <dbReference type="ARBA" id="ARBA00004496"/>
    </source>
</evidence>
<keyword evidence="6" id="KW-1185">Reference proteome</keyword>
<feature type="compositionally biased region" description="Polar residues" evidence="3">
    <location>
        <begin position="839"/>
        <end position="853"/>
    </location>
</feature>
<dbReference type="EMBL" id="JBCAWK010000004">
    <property type="protein sequence ID" value="KAK8861682.1"/>
    <property type="molecule type" value="Genomic_DNA"/>
</dbReference>
<feature type="compositionally biased region" description="Polar residues" evidence="3">
    <location>
        <begin position="84"/>
        <end position="94"/>
    </location>
</feature>
<accession>A0AAW0Z1P2</accession>
<feature type="compositionally biased region" description="Polar residues" evidence="3">
    <location>
        <begin position="1094"/>
        <end position="1109"/>
    </location>
</feature>
<feature type="domain" description="DH" evidence="4">
    <location>
        <begin position="353"/>
        <end position="737"/>
    </location>
</feature>
<organism evidence="5 6">
    <name type="scientific">Kwoniella newhampshirensis</name>
    <dbReference type="NCBI Taxonomy" id="1651941"/>
    <lineage>
        <taxon>Eukaryota</taxon>
        <taxon>Fungi</taxon>
        <taxon>Dikarya</taxon>
        <taxon>Basidiomycota</taxon>
        <taxon>Agaricomycotina</taxon>
        <taxon>Tremellomycetes</taxon>
        <taxon>Tremellales</taxon>
        <taxon>Cryptococcaceae</taxon>
        <taxon>Kwoniella</taxon>
    </lineage>
</organism>
<keyword evidence="2" id="KW-0963">Cytoplasm</keyword>
<reference evidence="5 6" key="1">
    <citation type="journal article" date="2024" name="bioRxiv">
        <title>Comparative genomics of Cryptococcus and Kwoniella reveals pathogenesis evolution and contrasting karyotype dynamics via intercentromeric recombination or chromosome fusion.</title>
        <authorList>
            <person name="Coelho M.A."/>
            <person name="David-Palma M."/>
            <person name="Shea T."/>
            <person name="Bowers K."/>
            <person name="McGinley-Smith S."/>
            <person name="Mohammad A.W."/>
            <person name="Gnirke A."/>
            <person name="Yurkov A.M."/>
            <person name="Nowrousian M."/>
            <person name="Sun S."/>
            <person name="Cuomo C.A."/>
            <person name="Heitman J."/>
        </authorList>
    </citation>
    <scope>NUCLEOTIDE SEQUENCE [LARGE SCALE GENOMIC DNA]</scope>
    <source>
        <strain evidence="5 6">CBS 13917</strain>
    </source>
</reference>
<comment type="caution">
    <text evidence="5">The sequence shown here is derived from an EMBL/GenBank/DDBJ whole genome shotgun (WGS) entry which is preliminary data.</text>
</comment>
<dbReference type="Pfam" id="PF00621">
    <property type="entry name" value="RhoGEF"/>
    <property type="match status" value="1"/>
</dbReference>
<feature type="region of interest" description="Disordered" evidence="3">
    <location>
        <begin position="885"/>
        <end position="970"/>
    </location>
</feature>
<dbReference type="GO" id="GO:0035025">
    <property type="term" value="P:positive regulation of Rho protein signal transduction"/>
    <property type="evidence" value="ECO:0007669"/>
    <property type="project" value="TreeGrafter"/>
</dbReference>
<dbReference type="GO" id="GO:0005085">
    <property type="term" value="F:guanyl-nucleotide exchange factor activity"/>
    <property type="evidence" value="ECO:0007669"/>
    <property type="project" value="InterPro"/>
</dbReference>
<feature type="compositionally biased region" description="Polar residues" evidence="3">
    <location>
        <begin position="1134"/>
        <end position="1146"/>
    </location>
</feature>
<dbReference type="PANTHER" id="PTHR46006:SF7">
    <property type="entry name" value="DH DOMAIN-CONTAINING PROTEIN"/>
    <property type="match status" value="1"/>
</dbReference>